<dbReference type="HAMAP" id="MF_00201">
    <property type="entry name" value="RecO"/>
    <property type="match status" value="1"/>
</dbReference>
<dbReference type="InterPro" id="IPR012340">
    <property type="entry name" value="NA-bd_OB-fold"/>
</dbReference>
<dbReference type="Gene3D" id="1.20.1440.120">
    <property type="entry name" value="Recombination protein O, C-terminal domain"/>
    <property type="match status" value="1"/>
</dbReference>
<evidence type="ECO:0000256" key="5">
    <source>
        <dbReference type="ARBA" id="ARBA00023172"/>
    </source>
</evidence>
<dbReference type="Gene3D" id="2.40.50.140">
    <property type="entry name" value="Nucleic acid-binding proteins"/>
    <property type="match status" value="1"/>
</dbReference>
<dbReference type="AlphaFoldDB" id="A0A1C0AKF8"/>
<dbReference type="Proteomes" id="UP000093501">
    <property type="component" value="Unassembled WGS sequence"/>
</dbReference>
<dbReference type="GO" id="GO:0006302">
    <property type="term" value="P:double-strand break repair"/>
    <property type="evidence" value="ECO:0007669"/>
    <property type="project" value="TreeGrafter"/>
</dbReference>
<dbReference type="RefSeq" id="WP_068752122.1">
    <property type="nucleotide sequence ID" value="NZ_LR214441.1"/>
</dbReference>
<name>A0A1C0AKF8_9ACTN</name>
<dbReference type="GO" id="GO:0043590">
    <property type="term" value="C:bacterial nucleoid"/>
    <property type="evidence" value="ECO:0007669"/>
    <property type="project" value="TreeGrafter"/>
</dbReference>
<comment type="function">
    <text evidence="1 8">Involved in DNA repair and RecF pathway recombination.</text>
</comment>
<dbReference type="InterPro" id="IPR022572">
    <property type="entry name" value="DNA_rep/recomb_RecO_N"/>
</dbReference>
<sequence length="240" mass="25840">MPTYRDQAVVLRTHQLGEADRIITLLTRTHGKIRAVAKGVRKTSSKFGGRLEPFQHIDIQFAEGRGSLEVVTQAEALHVSRLAEDYTRFTAAEVLVETADRLVAEEHSPSLQQYRLLLGALRALEAGERPAPLVVDSYLLRALAVAGYAVATARCAGCGSADIRWFSPMGGGAVCTGCRSSGSGQLGPAEAAHLGALLSGEWDTVTATDVATARRVDGMVVAYATWHLDHALRSLPFFER</sequence>
<reference evidence="10" key="1">
    <citation type="submission" date="2016-07" db="EMBL/GenBank/DDBJ databases">
        <authorList>
            <person name="Florea S."/>
            <person name="Webb J.S."/>
            <person name="Jaromczyk J."/>
            <person name="Schardl C.L."/>
        </authorList>
    </citation>
    <scope>NUCLEOTIDE SEQUENCE [LARGE SCALE GENOMIC DNA]</scope>
    <source>
        <strain evidence="10">IPBSL-7</strain>
    </source>
</reference>
<dbReference type="InterPro" id="IPR003717">
    <property type="entry name" value="RecO"/>
</dbReference>
<dbReference type="PANTHER" id="PTHR33991">
    <property type="entry name" value="DNA REPAIR PROTEIN RECO"/>
    <property type="match status" value="1"/>
</dbReference>
<protein>
    <recommendedName>
        <fullName evidence="3 8">DNA repair protein RecO</fullName>
    </recommendedName>
    <alternativeName>
        <fullName evidence="7 8">Recombination protein O</fullName>
    </alternativeName>
</protein>
<evidence type="ECO:0000256" key="1">
    <source>
        <dbReference type="ARBA" id="ARBA00003065"/>
    </source>
</evidence>
<keyword evidence="6 8" id="KW-0234">DNA repair</keyword>
<dbReference type="SUPFAM" id="SSF57863">
    <property type="entry name" value="ArfGap/RecO-like zinc finger"/>
    <property type="match status" value="1"/>
</dbReference>
<dbReference type="NCBIfam" id="TIGR00613">
    <property type="entry name" value="reco"/>
    <property type="match status" value="1"/>
</dbReference>
<evidence type="ECO:0000256" key="2">
    <source>
        <dbReference type="ARBA" id="ARBA00007452"/>
    </source>
</evidence>
<evidence type="ECO:0000313" key="10">
    <source>
        <dbReference type="Proteomes" id="UP000093501"/>
    </source>
</evidence>
<dbReference type="Gene3D" id="6.20.220.20">
    <property type="entry name" value="Recombination protein O, zinc-binding domain"/>
    <property type="match status" value="1"/>
</dbReference>
<proteinExistence type="inferred from homology"/>
<evidence type="ECO:0000256" key="7">
    <source>
        <dbReference type="ARBA" id="ARBA00033409"/>
    </source>
</evidence>
<evidence type="ECO:0000256" key="4">
    <source>
        <dbReference type="ARBA" id="ARBA00022763"/>
    </source>
</evidence>
<dbReference type="Pfam" id="PF11967">
    <property type="entry name" value="RecO_N"/>
    <property type="match status" value="1"/>
</dbReference>
<evidence type="ECO:0000256" key="6">
    <source>
        <dbReference type="ARBA" id="ARBA00023204"/>
    </source>
</evidence>
<dbReference type="SUPFAM" id="SSF50249">
    <property type="entry name" value="Nucleic acid-binding proteins"/>
    <property type="match status" value="1"/>
</dbReference>
<dbReference type="Pfam" id="PF02565">
    <property type="entry name" value="RecO_C"/>
    <property type="match status" value="1"/>
</dbReference>
<keyword evidence="10" id="KW-1185">Reference proteome</keyword>
<keyword evidence="5 8" id="KW-0233">DNA recombination</keyword>
<gene>
    <name evidence="8" type="primary">recO</name>
    <name evidence="9" type="ORF">BCR15_06965</name>
</gene>
<dbReference type="InterPro" id="IPR037278">
    <property type="entry name" value="ARFGAP/RecO"/>
</dbReference>
<dbReference type="GO" id="GO:0006310">
    <property type="term" value="P:DNA recombination"/>
    <property type="evidence" value="ECO:0007669"/>
    <property type="project" value="UniProtKB-UniRule"/>
</dbReference>
<dbReference type="PANTHER" id="PTHR33991:SF1">
    <property type="entry name" value="DNA REPAIR PROTEIN RECO"/>
    <property type="match status" value="1"/>
</dbReference>
<organism evidence="9 10">
    <name type="scientific">Tessaracoccus lapidicaptus</name>
    <dbReference type="NCBI Taxonomy" id="1427523"/>
    <lineage>
        <taxon>Bacteria</taxon>
        <taxon>Bacillati</taxon>
        <taxon>Actinomycetota</taxon>
        <taxon>Actinomycetes</taxon>
        <taxon>Propionibacteriales</taxon>
        <taxon>Propionibacteriaceae</taxon>
        <taxon>Tessaracoccus</taxon>
    </lineage>
</organism>
<dbReference type="InterPro" id="IPR042242">
    <property type="entry name" value="RecO_C"/>
</dbReference>
<accession>A0A1C0AKF8</accession>
<evidence type="ECO:0000256" key="8">
    <source>
        <dbReference type="HAMAP-Rule" id="MF_00201"/>
    </source>
</evidence>
<comment type="caution">
    <text evidence="9">The sequence shown here is derived from an EMBL/GenBank/DDBJ whole genome shotgun (WGS) entry which is preliminary data.</text>
</comment>
<evidence type="ECO:0000313" key="9">
    <source>
        <dbReference type="EMBL" id="OCL33016.1"/>
    </source>
</evidence>
<evidence type="ECO:0000256" key="3">
    <source>
        <dbReference type="ARBA" id="ARBA00021310"/>
    </source>
</evidence>
<keyword evidence="4 8" id="KW-0227">DNA damage</keyword>
<dbReference type="EMBL" id="MBQD01000023">
    <property type="protein sequence ID" value="OCL33016.1"/>
    <property type="molecule type" value="Genomic_DNA"/>
</dbReference>
<comment type="similarity">
    <text evidence="2 8">Belongs to the RecO family.</text>
</comment>